<dbReference type="InterPro" id="IPR014352">
    <property type="entry name" value="FERM/acyl-CoA-bd_prot_sf"/>
</dbReference>
<dbReference type="PANTHER" id="PTHR23280:SF21">
    <property type="entry name" value="PROTEIN 4.1 HOMOLOG"/>
    <property type="match status" value="1"/>
</dbReference>
<dbReference type="STRING" id="282301.A0A267FDW0"/>
<dbReference type="Pfam" id="PF00373">
    <property type="entry name" value="FERM_M"/>
    <property type="match status" value="1"/>
</dbReference>
<feature type="compositionally biased region" description="Basic residues" evidence="2">
    <location>
        <begin position="19"/>
        <end position="29"/>
    </location>
</feature>
<dbReference type="Proteomes" id="UP000215902">
    <property type="component" value="Unassembled WGS sequence"/>
</dbReference>
<dbReference type="InterPro" id="IPR018980">
    <property type="entry name" value="FERM_PH-like_C"/>
</dbReference>
<dbReference type="GO" id="GO:0031032">
    <property type="term" value="P:actomyosin structure organization"/>
    <property type="evidence" value="ECO:0007669"/>
    <property type="project" value="TreeGrafter"/>
</dbReference>
<feature type="compositionally biased region" description="Low complexity" evidence="2">
    <location>
        <begin position="282"/>
        <end position="304"/>
    </location>
</feature>
<feature type="compositionally biased region" description="Pro residues" evidence="2">
    <location>
        <begin position="158"/>
        <end position="205"/>
    </location>
</feature>
<feature type="region of interest" description="Disordered" evidence="2">
    <location>
        <begin position="969"/>
        <end position="989"/>
    </location>
</feature>
<dbReference type="Gene3D" id="3.10.20.90">
    <property type="entry name" value="Phosphatidylinositol 3-kinase Catalytic Subunit, Chain A, domain 1"/>
    <property type="match status" value="1"/>
</dbReference>
<keyword evidence="1" id="KW-0597">Phosphoprotein</keyword>
<feature type="compositionally biased region" description="Low complexity" evidence="2">
    <location>
        <begin position="469"/>
        <end position="481"/>
    </location>
</feature>
<reference evidence="4 5" key="1">
    <citation type="submission" date="2017-06" db="EMBL/GenBank/DDBJ databases">
        <title>A platform for efficient transgenesis in Macrostomum lignano, a flatworm model organism for stem cell research.</title>
        <authorList>
            <person name="Berezikov E."/>
        </authorList>
    </citation>
    <scope>NUCLEOTIDE SEQUENCE [LARGE SCALE GENOMIC DNA]</scope>
    <source>
        <strain evidence="4">DV1</strain>
        <tissue evidence="4">Whole organism</tissue>
    </source>
</reference>
<evidence type="ECO:0000256" key="1">
    <source>
        <dbReference type="ARBA" id="ARBA00022553"/>
    </source>
</evidence>
<feature type="compositionally biased region" description="Gly residues" evidence="2">
    <location>
        <begin position="944"/>
        <end position="953"/>
    </location>
</feature>
<evidence type="ECO:0000259" key="3">
    <source>
        <dbReference type="PROSITE" id="PS50057"/>
    </source>
</evidence>
<proteinExistence type="predicted"/>
<evidence type="ECO:0000256" key="2">
    <source>
        <dbReference type="SAM" id="MobiDB-lite"/>
    </source>
</evidence>
<dbReference type="PROSITE" id="PS00660">
    <property type="entry name" value="FERM_1"/>
    <property type="match status" value="1"/>
</dbReference>
<name>A0A267FDW0_9PLAT</name>
<gene>
    <name evidence="4" type="ORF">BOX15_Mlig033014g1</name>
</gene>
<dbReference type="PROSITE" id="PS00661">
    <property type="entry name" value="FERM_2"/>
    <property type="match status" value="1"/>
</dbReference>
<dbReference type="Pfam" id="PF09380">
    <property type="entry name" value="FERM_C"/>
    <property type="match status" value="1"/>
</dbReference>
<dbReference type="InterPro" id="IPR019748">
    <property type="entry name" value="FERM_central"/>
</dbReference>
<dbReference type="SMART" id="SM00295">
    <property type="entry name" value="B41"/>
    <property type="match status" value="1"/>
</dbReference>
<dbReference type="PROSITE" id="PS50057">
    <property type="entry name" value="FERM_3"/>
    <property type="match status" value="1"/>
</dbReference>
<dbReference type="SUPFAM" id="SSF50729">
    <property type="entry name" value="PH domain-like"/>
    <property type="match status" value="1"/>
</dbReference>
<feature type="compositionally biased region" description="Polar residues" evidence="2">
    <location>
        <begin position="500"/>
        <end position="517"/>
    </location>
</feature>
<feature type="compositionally biased region" description="Low complexity" evidence="2">
    <location>
        <begin position="370"/>
        <end position="424"/>
    </location>
</feature>
<organism evidence="4 5">
    <name type="scientific">Macrostomum lignano</name>
    <dbReference type="NCBI Taxonomy" id="282301"/>
    <lineage>
        <taxon>Eukaryota</taxon>
        <taxon>Metazoa</taxon>
        <taxon>Spiralia</taxon>
        <taxon>Lophotrochozoa</taxon>
        <taxon>Platyhelminthes</taxon>
        <taxon>Rhabditophora</taxon>
        <taxon>Macrostomorpha</taxon>
        <taxon>Macrostomida</taxon>
        <taxon>Macrostomidae</taxon>
        <taxon>Macrostomum</taxon>
    </lineage>
</organism>
<dbReference type="InterPro" id="IPR011993">
    <property type="entry name" value="PH-like_dom_sf"/>
</dbReference>
<feature type="domain" description="FERM" evidence="3">
    <location>
        <begin position="555"/>
        <end position="842"/>
    </location>
</feature>
<dbReference type="CDD" id="cd14473">
    <property type="entry name" value="FERM_B-lobe"/>
    <property type="match status" value="1"/>
</dbReference>
<feature type="compositionally biased region" description="Basic and acidic residues" evidence="2">
    <location>
        <begin position="235"/>
        <end position="253"/>
    </location>
</feature>
<dbReference type="Gene3D" id="2.30.29.30">
    <property type="entry name" value="Pleckstrin-homology domain (PH domain)/Phosphotyrosine-binding domain (PTB)"/>
    <property type="match status" value="1"/>
</dbReference>
<dbReference type="AlphaFoldDB" id="A0A267FDW0"/>
<dbReference type="CDD" id="cd13184">
    <property type="entry name" value="FERM_C_4_1_family"/>
    <property type="match status" value="1"/>
</dbReference>
<dbReference type="Pfam" id="PF09379">
    <property type="entry name" value="FERM_N"/>
    <property type="match status" value="1"/>
</dbReference>
<dbReference type="FunFam" id="2.30.29.30:FF:000001">
    <property type="entry name" value="Erythrocyte membrane protein band 4.1"/>
    <property type="match status" value="1"/>
</dbReference>
<dbReference type="GO" id="GO:0005886">
    <property type="term" value="C:plasma membrane"/>
    <property type="evidence" value="ECO:0007669"/>
    <property type="project" value="TreeGrafter"/>
</dbReference>
<dbReference type="Gene3D" id="1.20.80.10">
    <property type="match status" value="1"/>
</dbReference>
<feature type="compositionally biased region" description="Acidic residues" evidence="2">
    <location>
        <begin position="255"/>
        <end position="267"/>
    </location>
</feature>
<dbReference type="InterPro" id="IPR018979">
    <property type="entry name" value="FERM_N"/>
</dbReference>
<dbReference type="InterPro" id="IPR029071">
    <property type="entry name" value="Ubiquitin-like_domsf"/>
</dbReference>
<comment type="caution">
    <text evidence="4">The sequence shown here is derived from an EMBL/GenBank/DDBJ whole genome shotgun (WGS) entry which is preliminary data.</text>
</comment>
<dbReference type="SUPFAM" id="SSF54236">
    <property type="entry name" value="Ubiquitin-like"/>
    <property type="match status" value="1"/>
</dbReference>
<accession>A0A267FDW0</accession>
<feature type="compositionally biased region" description="Basic and acidic residues" evidence="2">
    <location>
        <begin position="140"/>
        <end position="154"/>
    </location>
</feature>
<sequence length="989" mass="112909">MASSMVEPEIGAHSDEVRRAKKKSSRRHHRADEGEEEASERRRSSSRRKKSADGGVDSPSVDASENGERKKKSKKSKHHTNREDETPEEREERRRRRREKKAAKEAAAAAAAAAVPAIDDIPDDRLPQRVIENPPVPLSDSEHEDVVEIVERHVVRQPQPPPPPPPKPATKPKPPPPAVKPKPPKPVSQPQQPQPPPPPQRPQPPVRHDFSDNEDEQSSGDDYRGRQQQQQQPLKRWDVAEDMRHPAEQRPAEPDNYDDEDDEDVPDEAVPQNHSLNRWNHQPLYQQQQQPREEPQQQPYGRRGVPPPQPPQQQQQQQQQQQPVQPDPADPMSLHRYIADTLEDSEDEDRQLQKQQQQQQHNADEPGVANNDYPYYQDRYNQQQQQYPDDQQQYPGNYQQYPDENQQYPEHQQYPDDQQQYPADPEQRFSELVEAEAEQPPIPEGRKGGGGLLGRLFSSFRNSKRKTSQRQQQRPQQQQPQGVPSDSAEQQPGLAEQGKWRSNPSMFNANENATPGNTLDPRLPPGSMQQQQQLQPPQPQQQRLMQAGVRTVPDTEVRVILLDGEEIGVPLPRKATGAELMARVCEHIDVQETDYFGLTYVDAKERMWFWLDNEKKVLKQLKHCDNRLLNFQVKFYPPEPNMLFADVTRYQLCLQVRQDIYTGKLPCTWVTQALLGSFQVQSELGDYDLAEHGELDNIDYLQNFEFVHNQTPELVRKIAELHRGHKGVTPEVADLRYLETARRLEFYGVDLHPARDLDDVDITIGVCFGGVLVYKDRMRISRFAWPKILRISYRKNLFYLKIRSDLYDNVEAVVGFKMMNHKWAKRLWKIAIENHAFFRLKEAQLEKSGSRSSLNFIRGNSSHRFSGRTMHQYRTEGGTLRHSGTFDRSLTKRMSASLPSLKGSQYGSFHSLNRLHPRDMRPQANSGRGRGGVIGGSSRALASSGGGGGGSGGQPMMMMARTGSVSILPTSAFNRPSSRATSNASDDLL</sequence>
<feature type="compositionally biased region" description="Basic residues" evidence="2">
    <location>
        <begin position="69"/>
        <end position="80"/>
    </location>
</feature>
<dbReference type="EMBL" id="NIVC01001177">
    <property type="protein sequence ID" value="PAA71259.1"/>
    <property type="molecule type" value="Genomic_DNA"/>
</dbReference>
<dbReference type="CDD" id="cd01765">
    <property type="entry name" value="FERM_F0_F1"/>
    <property type="match status" value="1"/>
</dbReference>
<dbReference type="InterPro" id="IPR000299">
    <property type="entry name" value="FERM_domain"/>
</dbReference>
<dbReference type="OrthoDB" id="6589456at2759"/>
<feature type="region of interest" description="Disordered" evidence="2">
    <location>
        <begin position="911"/>
        <end position="957"/>
    </location>
</feature>
<dbReference type="SMART" id="SM01196">
    <property type="entry name" value="FERM_C"/>
    <property type="match status" value="1"/>
</dbReference>
<dbReference type="SUPFAM" id="SSF47031">
    <property type="entry name" value="Second domain of FERM"/>
    <property type="match status" value="1"/>
</dbReference>
<evidence type="ECO:0000313" key="5">
    <source>
        <dbReference type="Proteomes" id="UP000215902"/>
    </source>
</evidence>
<dbReference type="InterPro" id="IPR019747">
    <property type="entry name" value="FERM_CS"/>
</dbReference>
<dbReference type="PANTHER" id="PTHR23280">
    <property type="entry name" value="4.1 G PROTEIN"/>
    <property type="match status" value="1"/>
</dbReference>
<feature type="compositionally biased region" description="Low complexity" evidence="2">
    <location>
        <begin position="105"/>
        <end position="114"/>
    </location>
</feature>
<feature type="compositionally biased region" description="Low complexity" evidence="2">
    <location>
        <begin position="312"/>
        <end position="324"/>
    </location>
</feature>
<dbReference type="InterPro" id="IPR035963">
    <property type="entry name" value="FERM_2"/>
</dbReference>
<evidence type="ECO:0000313" key="4">
    <source>
        <dbReference type="EMBL" id="PAA71259.1"/>
    </source>
</evidence>
<protein>
    <recommendedName>
        <fullName evidence="3">FERM domain-containing protein</fullName>
    </recommendedName>
</protein>
<keyword evidence="5" id="KW-1185">Reference proteome</keyword>
<dbReference type="InterPro" id="IPR019749">
    <property type="entry name" value="Band_41_domain"/>
</dbReference>
<feature type="region of interest" description="Disordered" evidence="2">
    <location>
        <begin position="1"/>
        <end position="544"/>
    </location>
</feature>
<dbReference type="GO" id="GO:0005856">
    <property type="term" value="C:cytoskeleton"/>
    <property type="evidence" value="ECO:0007669"/>
    <property type="project" value="TreeGrafter"/>
</dbReference>
<dbReference type="PRINTS" id="PR00935">
    <property type="entry name" value="BAND41"/>
</dbReference>